<accession>A0A7S5RA96</accession>
<protein>
    <submittedName>
        <fullName evidence="1">Uncharacterized protein</fullName>
    </submittedName>
</protein>
<evidence type="ECO:0000313" key="1">
    <source>
        <dbReference type="EMBL" id="QIG68414.1"/>
    </source>
</evidence>
<name>A0A7S5RA96_9CAUD</name>
<proteinExistence type="predicted"/>
<gene>
    <name evidence="1" type="ORF">EVB62_012</name>
</gene>
<organism evidence="1 2">
    <name type="scientific">Rhizobium phage RHph_TM33</name>
    <dbReference type="NCBI Taxonomy" id="2509765"/>
    <lineage>
        <taxon>Viruses</taxon>
        <taxon>Duplodnaviria</taxon>
        <taxon>Heunggongvirae</taxon>
        <taxon>Uroviricota</taxon>
        <taxon>Caudoviricetes</taxon>
        <taxon>Autographivirales</taxon>
        <taxon>Dunnvirinae</taxon>
        <taxon>Cuernavacavirus</taxon>
        <taxon>Cuernavacavirus RHphTM33</taxon>
    </lineage>
</organism>
<dbReference type="EMBL" id="MN988492">
    <property type="protein sequence ID" value="QIG68414.1"/>
    <property type="molecule type" value="Genomic_DNA"/>
</dbReference>
<dbReference type="Proteomes" id="UP000612664">
    <property type="component" value="Segment"/>
</dbReference>
<keyword evidence="2" id="KW-1185">Reference proteome</keyword>
<reference evidence="1 2" key="1">
    <citation type="submission" date="2020-01" db="EMBL/GenBank/DDBJ databases">
        <title>Patterns of diversity and host range of bacteriophage communities associated with bean-nodulatin bacteria.</title>
        <authorList>
            <person name="Vann Cauwenberghe J."/>
            <person name="Santamaria R.I."/>
            <person name="Bustos P."/>
            <person name="Juarez S."/>
            <person name="Gonzalez V."/>
        </authorList>
    </citation>
    <scope>NUCLEOTIDE SEQUENCE [LARGE SCALE GENOMIC DNA]</scope>
    <source>
        <strain evidence="2">RHph</strain>
    </source>
</reference>
<evidence type="ECO:0000313" key="2">
    <source>
        <dbReference type="Proteomes" id="UP000612664"/>
    </source>
</evidence>
<sequence length="57" mass="6257">MSSCVSVGQSAKYCGPNDHPTYFTEEQIDHMDDQQIKDQLAKNEALVAKGCAVPNKD</sequence>